<dbReference type="RefSeq" id="WP_156524677.1">
    <property type="nucleotide sequence ID" value="NZ_CADIJL010000018.1"/>
</dbReference>
<dbReference type="Proteomes" id="UP000542405">
    <property type="component" value="Unassembled WGS sequence"/>
</dbReference>
<gene>
    <name evidence="1" type="ORF">HGQ98_09760</name>
</gene>
<dbReference type="EMBL" id="JABBZE010000075">
    <property type="protein sequence ID" value="NMU90119.1"/>
    <property type="molecule type" value="Genomic_DNA"/>
</dbReference>
<proteinExistence type="predicted"/>
<name>A0A848N9F7_9BURK</name>
<reference evidence="1 2" key="1">
    <citation type="submission" date="2020-04" db="EMBL/GenBank/DDBJ databases">
        <title>Achromobacter ruhlandii genome sequencing and assembly.</title>
        <authorList>
            <person name="Martins R.C.R."/>
            <person name="Perdigao-Neto L.V."/>
            <person name="Levin A.S.S."/>
            <person name="Costa S.F."/>
        </authorList>
    </citation>
    <scope>NUCLEOTIDE SEQUENCE [LARGE SCALE GENOMIC DNA]</scope>
    <source>
        <strain evidence="1 2">9035ralo</strain>
    </source>
</reference>
<protein>
    <submittedName>
        <fullName evidence="1">Uncharacterized protein</fullName>
    </submittedName>
</protein>
<evidence type="ECO:0000313" key="2">
    <source>
        <dbReference type="Proteomes" id="UP000542405"/>
    </source>
</evidence>
<evidence type="ECO:0000313" key="1">
    <source>
        <dbReference type="EMBL" id="NMU90119.1"/>
    </source>
</evidence>
<accession>A0A848N9F7</accession>
<organism evidence="1 2">
    <name type="scientific">Achromobacter ruhlandii</name>
    <dbReference type="NCBI Taxonomy" id="72557"/>
    <lineage>
        <taxon>Bacteria</taxon>
        <taxon>Pseudomonadati</taxon>
        <taxon>Pseudomonadota</taxon>
        <taxon>Betaproteobacteria</taxon>
        <taxon>Burkholderiales</taxon>
        <taxon>Alcaligenaceae</taxon>
        <taxon>Achromobacter</taxon>
    </lineage>
</organism>
<sequence>MQCSLVIPRQANGSYLSELCEEYPAAYKSYSCENAHEVAVEYGGLDELMAEYQLITQQLDEAQRALKPELLTALNATSGDAA</sequence>
<comment type="caution">
    <text evidence="1">The sequence shown here is derived from an EMBL/GenBank/DDBJ whole genome shotgun (WGS) entry which is preliminary data.</text>
</comment>
<dbReference type="AlphaFoldDB" id="A0A848N9F7"/>